<sequence length="68" mass="7601">MAFWVLPLLLSNGRVKPAGTTAERLRAVCERKSKLMDAATRLTCDAMCTRLLGDVFCKGSRWRSAEIQ</sequence>
<name>A0A4Z2ENK4_9TELE</name>
<gene>
    <name evidence="1" type="ORF">EYF80_059519</name>
</gene>
<dbReference type="Proteomes" id="UP000314294">
    <property type="component" value="Unassembled WGS sequence"/>
</dbReference>
<protein>
    <submittedName>
        <fullName evidence="1">Uncharacterized protein</fullName>
    </submittedName>
</protein>
<accession>A0A4Z2ENK4</accession>
<dbReference type="AlphaFoldDB" id="A0A4Z2ENK4"/>
<comment type="caution">
    <text evidence="1">The sequence shown here is derived from an EMBL/GenBank/DDBJ whole genome shotgun (WGS) entry which is preliminary data.</text>
</comment>
<evidence type="ECO:0000313" key="1">
    <source>
        <dbReference type="EMBL" id="TNN30329.1"/>
    </source>
</evidence>
<organism evidence="1 2">
    <name type="scientific">Liparis tanakae</name>
    <name type="common">Tanaka's snailfish</name>
    <dbReference type="NCBI Taxonomy" id="230148"/>
    <lineage>
        <taxon>Eukaryota</taxon>
        <taxon>Metazoa</taxon>
        <taxon>Chordata</taxon>
        <taxon>Craniata</taxon>
        <taxon>Vertebrata</taxon>
        <taxon>Euteleostomi</taxon>
        <taxon>Actinopterygii</taxon>
        <taxon>Neopterygii</taxon>
        <taxon>Teleostei</taxon>
        <taxon>Neoteleostei</taxon>
        <taxon>Acanthomorphata</taxon>
        <taxon>Eupercaria</taxon>
        <taxon>Perciformes</taxon>
        <taxon>Cottioidei</taxon>
        <taxon>Cottales</taxon>
        <taxon>Liparidae</taxon>
        <taxon>Liparis</taxon>
    </lineage>
</organism>
<keyword evidence="2" id="KW-1185">Reference proteome</keyword>
<evidence type="ECO:0000313" key="2">
    <source>
        <dbReference type="Proteomes" id="UP000314294"/>
    </source>
</evidence>
<dbReference type="EMBL" id="SRLO01004616">
    <property type="protein sequence ID" value="TNN30329.1"/>
    <property type="molecule type" value="Genomic_DNA"/>
</dbReference>
<reference evidence="1 2" key="1">
    <citation type="submission" date="2019-03" db="EMBL/GenBank/DDBJ databases">
        <title>First draft genome of Liparis tanakae, snailfish: a comprehensive survey of snailfish specific genes.</title>
        <authorList>
            <person name="Kim W."/>
            <person name="Song I."/>
            <person name="Jeong J.-H."/>
            <person name="Kim D."/>
            <person name="Kim S."/>
            <person name="Ryu S."/>
            <person name="Song J.Y."/>
            <person name="Lee S.K."/>
        </authorList>
    </citation>
    <scope>NUCLEOTIDE SEQUENCE [LARGE SCALE GENOMIC DNA]</scope>
    <source>
        <tissue evidence="1">Muscle</tissue>
    </source>
</reference>
<proteinExistence type="predicted"/>